<dbReference type="EMBL" id="JAUSQL010000001">
    <property type="protein sequence ID" value="MDP9832876.1"/>
    <property type="molecule type" value="Genomic_DNA"/>
</dbReference>
<evidence type="ECO:0000259" key="5">
    <source>
        <dbReference type="PROSITE" id="PS50893"/>
    </source>
</evidence>
<name>A0ABT9PK89_9ACTO</name>
<dbReference type="InterPro" id="IPR050683">
    <property type="entry name" value="Bact_Polysacc_Export_ATP-bd"/>
</dbReference>
<dbReference type="PROSITE" id="PS50893">
    <property type="entry name" value="ABC_TRANSPORTER_2"/>
    <property type="match status" value="1"/>
</dbReference>
<evidence type="ECO:0000256" key="3">
    <source>
        <dbReference type="ARBA" id="ARBA00022741"/>
    </source>
</evidence>
<evidence type="ECO:0000313" key="7">
    <source>
        <dbReference type="Proteomes" id="UP001230145"/>
    </source>
</evidence>
<dbReference type="InterPro" id="IPR015860">
    <property type="entry name" value="ABC_transpr_TagH-like"/>
</dbReference>
<comment type="similarity">
    <text evidence="1">Belongs to the ABC transporter superfamily.</text>
</comment>
<dbReference type="Gene3D" id="3.40.50.300">
    <property type="entry name" value="P-loop containing nucleotide triphosphate hydrolases"/>
    <property type="match status" value="1"/>
</dbReference>
<proteinExistence type="inferred from homology"/>
<dbReference type="InterPro" id="IPR017871">
    <property type="entry name" value="ABC_transporter-like_CS"/>
</dbReference>
<dbReference type="RefSeq" id="WP_307635031.1">
    <property type="nucleotide sequence ID" value="NZ_JAUSQL010000001.1"/>
</dbReference>
<organism evidence="6 7">
    <name type="scientific">Trueperella abortisuis</name>
    <dbReference type="NCBI Taxonomy" id="445930"/>
    <lineage>
        <taxon>Bacteria</taxon>
        <taxon>Bacillati</taxon>
        <taxon>Actinomycetota</taxon>
        <taxon>Actinomycetes</taxon>
        <taxon>Actinomycetales</taxon>
        <taxon>Actinomycetaceae</taxon>
        <taxon>Trueperella</taxon>
    </lineage>
</organism>
<dbReference type="Proteomes" id="UP001230145">
    <property type="component" value="Unassembled WGS sequence"/>
</dbReference>
<evidence type="ECO:0000313" key="6">
    <source>
        <dbReference type="EMBL" id="MDP9832876.1"/>
    </source>
</evidence>
<reference evidence="6 7" key="1">
    <citation type="submission" date="2023-07" db="EMBL/GenBank/DDBJ databases">
        <title>Sequencing the genomes of 1000 actinobacteria strains.</title>
        <authorList>
            <person name="Klenk H.-P."/>
        </authorList>
    </citation>
    <scope>NUCLEOTIDE SEQUENCE [LARGE SCALE GENOMIC DNA]</scope>
    <source>
        <strain evidence="6 7">DSM 19515</strain>
    </source>
</reference>
<dbReference type="PROSITE" id="PS00211">
    <property type="entry name" value="ABC_TRANSPORTER_1"/>
    <property type="match status" value="1"/>
</dbReference>
<protein>
    <submittedName>
        <fullName evidence="6">Teichoic acid transport system ATP-binding protein</fullName>
    </submittedName>
</protein>
<sequence>MTVNVSIIVNNVSVNYLTSSSDPRQRKNAPLNQKIIGRLLGRTPKVLVPAVKDVSFVTYEGDFIGLLGANGAGKSTLLRVLSGGEPPSSGVVYAQSRPSLLGVNGALLPELSGIENATLGLLALGFTPKEAEERLPEIEDFCSIGDAIYRPMKTYSSGMAARLRFAISTAARPDILLIDEALSTGDSTFQRKSEERMNAMLEDTGTIFLVSHSAQMIERMCNRAIWMHNGSIVTDGEAKRVSAWYQQWSVNVSNHDVEAANKVMAKARYSYQPVSFFPAGTKYNKVAYQPRHRAAR</sequence>
<keyword evidence="2" id="KW-0813">Transport</keyword>
<dbReference type="InterPro" id="IPR027417">
    <property type="entry name" value="P-loop_NTPase"/>
</dbReference>
<dbReference type="PANTHER" id="PTHR46743">
    <property type="entry name" value="TEICHOIC ACIDS EXPORT ATP-BINDING PROTEIN TAGH"/>
    <property type="match status" value="1"/>
</dbReference>
<comment type="caution">
    <text evidence="6">The sequence shown here is derived from an EMBL/GenBank/DDBJ whole genome shotgun (WGS) entry which is preliminary data.</text>
</comment>
<evidence type="ECO:0000256" key="4">
    <source>
        <dbReference type="ARBA" id="ARBA00022840"/>
    </source>
</evidence>
<dbReference type="Pfam" id="PF00005">
    <property type="entry name" value="ABC_tran"/>
    <property type="match status" value="1"/>
</dbReference>
<dbReference type="InterPro" id="IPR003593">
    <property type="entry name" value="AAA+_ATPase"/>
</dbReference>
<feature type="domain" description="ABC transporter" evidence="5">
    <location>
        <begin position="31"/>
        <end position="254"/>
    </location>
</feature>
<dbReference type="SUPFAM" id="SSF52540">
    <property type="entry name" value="P-loop containing nucleoside triphosphate hydrolases"/>
    <property type="match status" value="1"/>
</dbReference>
<evidence type="ECO:0000256" key="2">
    <source>
        <dbReference type="ARBA" id="ARBA00022448"/>
    </source>
</evidence>
<evidence type="ECO:0000256" key="1">
    <source>
        <dbReference type="ARBA" id="ARBA00005417"/>
    </source>
</evidence>
<dbReference type="GO" id="GO:0005524">
    <property type="term" value="F:ATP binding"/>
    <property type="evidence" value="ECO:0007669"/>
    <property type="project" value="UniProtKB-KW"/>
</dbReference>
<dbReference type="PANTHER" id="PTHR46743:SF2">
    <property type="entry name" value="TEICHOIC ACIDS EXPORT ATP-BINDING PROTEIN TAGH"/>
    <property type="match status" value="1"/>
</dbReference>
<dbReference type="InterPro" id="IPR003439">
    <property type="entry name" value="ABC_transporter-like_ATP-bd"/>
</dbReference>
<keyword evidence="3" id="KW-0547">Nucleotide-binding</keyword>
<gene>
    <name evidence="6" type="ORF">J2S45_001555</name>
</gene>
<keyword evidence="4 6" id="KW-0067">ATP-binding</keyword>
<dbReference type="CDD" id="cd03220">
    <property type="entry name" value="ABC_KpsT_Wzt"/>
    <property type="match status" value="1"/>
</dbReference>
<keyword evidence="7" id="KW-1185">Reference proteome</keyword>
<dbReference type="SMART" id="SM00382">
    <property type="entry name" value="AAA"/>
    <property type="match status" value="1"/>
</dbReference>
<accession>A0ABT9PK89</accession>